<accession>A0A7Y3RMQ3</accession>
<dbReference type="AlphaFoldDB" id="A0A7Y3RMQ3"/>
<organism evidence="1 2">
    <name type="scientific">Parvularcula mediterranea</name>
    <dbReference type="NCBI Taxonomy" id="2732508"/>
    <lineage>
        <taxon>Bacteria</taxon>
        <taxon>Pseudomonadati</taxon>
        <taxon>Pseudomonadota</taxon>
        <taxon>Alphaproteobacteria</taxon>
        <taxon>Parvularculales</taxon>
        <taxon>Parvularculaceae</taxon>
        <taxon>Parvularcula</taxon>
    </lineage>
</organism>
<evidence type="ECO:0008006" key="3">
    <source>
        <dbReference type="Google" id="ProtNLM"/>
    </source>
</evidence>
<protein>
    <recommendedName>
        <fullName evidence="3">DUF1579 domain-containing protein</fullName>
    </recommendedName>
</protein>
<keyword evidence="2" id="KW-1185">Reference proteome</keyword>
<sequence>MLTALLAAASLQAQTPPSCDADAYRQFDFWVGSWDVYNPQDQKVGENTITSEEAGCLLVERWTASSGGTGQSYNYYNPDTDEWRQVWVARGSIIDYTGGLDEDGAMALEGTLTPRSGGSAQPFRGRWAPLEDGSVQQTFWLKNAQTGAWDVWFDGNYLRRED</sequence>
<evidence type="ECO:0000313" key="1">
    <source>
        <dbReference type="EMBL" id="NNU16936.1"/>
    </source>
</evidence>
<comment type="caution">
    <text evidence="1">The sequence shown here is derived from an EMBL/GenBank/DDBJ whole genome shotgun (WGS) entry which is preliminary data.</text>
</comment>
<proteinExistence type="predicted"/>
<evidence type="ECO:0000313" key="2">
    <source>
        <dbReference type="Proteomes" id="UP000536835"/>
    </source>
</evidence>
<name>A0A7Y3RMQ3_9PROT</name>
<dbReference type="EMBL" id="JABFCX010000003">
    <property type="protein sequence ID" value="NNU16936.1"/>
    <property type="molecule type" value="Genomic_DNA"/>
</dbReference>
<gene>
    <name evidence="1" type="ORF">HK107_11460</name>
</gene>
<dbReference type="RefSeq" id="WP_173199877.1">
    <property type="nucleotide sequence ID" value="NZ_JABFCX010000003.1"/>
</dbReference>
<reference evidence="1 2" key="1">
    <citation type="submission" date="2020-05" db="EMBL/GenBank/DDBJ databases">
        <title>Parvularcula mediterraneae sp. nov., isolated from polypropylene straw from shallow seawater of the seashore of Laganas in Zakynthos island, Greece.</title>
        <authorList>
            <person name="Szabo I."/>
            <person name="Al-Omari J."/>
            <person name="Rado J."/>
            <person name="Szerdahelyi G.S."/>
        </authorList>
    </citation>
    <scope>NUCLEOTIDE SEQUENCE [LARGE SCALE GENOMIC DNA]</scope>
    <source>
        <strain evidence="1 2">ZS-1/3</strain>
    </source>
</reference>
<dbReference type="Proteomes" id="UP000536835">
    <property type="component" value="Unassembled WGS sequence"/>
</dbReference>